<organism evidence="1 2">
    <name type="scientific">Neocucurbitaria cava</name>
    <dbReference type="NCBI Taxonomy" id="798079"/>
    <lineage>
        <taxon>Eukaryota</taxon>
        <taxon>Fungi</taxon>
        <taxon>Dikarya</taxon>
        <taxon>Ascomycota</taxon>
        <taxon>Pezizomycotina</taxon>
        <taxon>Dothideomycetes</taxon>
        <taxon>Pleosporomycetidae</taxon>
        <taxon>Pleosporales</taxon>
        <taxon>Pleosporineae</taxon>
        <taxon>Cucurbitariaceae</taxon>
        <taxon>Neocucurbitaria</taxon>
    </lineage>
</organism>
<dbReference type="Gene3D" id="3.40.50.2000">
    <property type="entry name" value="Glycogen Phosphorylase B"/>
    <property type="match status" value="2"/>
</dbReference>
<dbReference type="Proteomes" id="UP001140560">
    <property type="component" value="Unassembled WGS sequence"/>
</dbReference>
<accession>A0A9W8YIG9</accession>
<dbReference type="OrthoDB" id="5835829at2759"/>
<evidence type="ECO:0000313" key="2">
    <source>
        <dbReference type="Proteomes" id="UP001140560"/>
    </source>
</evidence>
<proteinExistence type="predicted"/>
<dbReference type="EMBL" id="JAPEUY010000001">
    <property type="protein sequence ID" value="KAJ4377503.1"/>
    <property type="molecule type" value="Genomic_DNA"/>
</dbReference>
<comment type="caution">
    <text evidence="1">The sequence shown here is derived from an EMBL/GenBank/DDBJ whole genome shotgun (WGS) entry which is preliminary data.</text>
</comment>
<sequence length="392" mass="43969">MAPLIALQTFVPGALHHVQDIFQQYTGTVEMTTPLSRSETPLIISAITHWSHFEKIAKIAVSLADLGYPITFITGRIFEKEASSLHPNITYFPLLGNPDKLSEEDYKTLASLPPGSEEAELFISKAVLVDGMPDAHNTLQNAFKDFRDKHGSSKPLLSFYDLPILGHLPILLGAPGIKPDITFAASCHPLSIDSNDTYPFHISKFPETGPDARAIHLKAYQDRHEDYRTREMDLHMWAKFRELGVVGDNLPSMHQAMSSLPDHVMTMGVPEFEFPRSDLRDNVHYFGGLKSSPKQTPKKSDLPSWWADVEEAKRQGKKIVAVSQGTIETHWDDLLYPTLEALRHRDDVLVIATLVVSEPEDVPHLKLPSNARAAKFVPYELLLPLVRFLLQT</sequence>
<protein>
    <submittedName>
        <fullName evidence="1">Uncharacterized protein</fullName>
    </submittedName>
</protein>
<dbReference type="SUPFAM" id="SSF53756">
    <property type="entry name" value="UDP-Glycosyltransferase/glycogen phosphorylase"/>
    <property type="match status" value="1"/>
</dbReference>
<name>A0A9W8YIG9_9PLEO</name>
<evidence type="ECO:0000313" key="1">
    <source>
        <dbReference type="EMBL" id="KAJ4377503.1"/>
    </source>
</evidence>
<keyword evidence="2" id="KW-1185">Reference proteome</keyword>
<reference evidence="1" key="1">
    <citation type="submission" date="2022-10" db="EMBL/GenBank/DDBJ databases">
        <title>Tapping the CABI collections for fungal endophytes: first genome assemblies for Collariella, Neodidymelliopsis, Ascochyta clinopodiicola, Didymella pomorum, Didymosphaeria variabile, Neocosmospora piperis and Neocucurbitaria cava.</title>
        <authorList>
            <person name="Hill R."/>
        </authorList>
    </citation>
    <scope>NUCLEOTIDE SEQUENCE</scope>
    <source>
        <strain evidence="1">IMI 356814</strain>
    </source>
</reference>
<gene>
    <name evidence="1" type="ORF">N0V83_000328</name>
</gene>
<dbReference type="AlphaFoldDB" id="A0A9W8YIG9"/>